<dbReference type="SMART" id="SM01100">
    <property type="entry name" value="CRAL_TRIO_N"/>
    <property type="match status" value="1"/>
</dbReference>
<dbReference type="Gene3D" id="3.40.525.10">
    <property type="entry name" value="CRAL-TRIO lipid binding domain"/>
    <property type="match status" value="1"/>
</dbReference>
<dbReference type="Proteomes" id="UP000677054">
    <property type="component" value="Unassembled WGS sequence"/>
</dbReference>
<dbReference type="EMBL" id="CAJPEV010001723">
    <property type="protein sequence ID" value="CAG0894042.1"/>
    <property type="molecule type" value="Genomic_DNA"/>
</dbReference>
<dbReference type="InterPro" id="IPR036865">
    <property type="entry name" value="CRAL-TRIO_dom_sf"/>
</dbReference>
<feature type="region of interest" description="Disordered" evidence="1">
    <location>
        <begin position="183"/>
        <end position="204"/>
    </location>
</feature>
<gene>
    <name evidence="4" type="ORF">DSTB1V02_LOCUS7970</name>
</gene>
<dbReference type="InterPro" id="IPR051064">
    <property type="entry name" value="SEC14/CRAL-TRIO_domain"/>
</dbReference>
<organism evidence="4">
    <name type="scientific">Darwinula stevensoni</name>
    <dbReference type="NCBI Taxonomy" id="69355"/>
    <lineage>
        <taxon>Eukaryota</taxon>
        <taxon>Metazoa</taxon>
        <taxon>Ecdysozoa</taxon>
        <taxon>Arthropoda</taxon>
        <taxon>Crustacea</taxon>
        <taxon>Oligostraca</taxon>
        <taxon>Ostracoda</taxon>
        <taxon>Podocopa</taxon>
        <taxon>Podocopida</taxon>
        <taxon>Darwinulocopina</taxon>
        <taxon>Darwinuloidea</taxon>
        <taxon>Darwinulidae</taxon>
        <taxon>Darwinula</taxon>
    </lineage>
</organism>
<dbReference type="SUPFAM" id="SSF46938">
    <property type="entry name" value="CRAL/TRIO N-terminal domain"/>
    <property type="match status" value="1"/>
</dbReference>
<feature type="region of interest" description="Disordered" evidence="1">
    <location>
        <begin position="340"/>
        <end position="413"/>
    </location>
</feature>
<reference evidence="4" key="1">
    <citation type="submission" date="2020-11" db="EMBL/GenBank/DDBJ databases">
        <authorList>
            <person name="Tran Van P."/>
        </authorList>
    </citation>
    <scope>NUCLEOTIDE SEQUENCE</scope>
</reference>
<dbReference type="AlphaFoldDB" id="A0A7R9A4Q6"/>
<evidence type="ECO:0000259" key="3">
    <source>
        <dbReference type="PROSITE" id="PS50191"/>
    </source>
</evidence>
<dbReference type="Pfam" id="PF00650">
    <property type="entry name" value="CRAL_TRIO"/>
    <property type="match status" value="1"/>
</dbReference>
<dbReference type="SUPFAM" id="SSF52087">
    <property type="entry name" value="CRAL/TRIO domain"/>
    <property type="match status" value="1"/>
</dbReference>
<protein>
    <recommendedName>
        <fullName evidence="3">CRAL-TRIO domain-containing protein</fullName>
    </recommendedName>
</protein>
<accession>A0A7R9A4Q6</accession>
<dbReference type="EMBL" id="LR901240">
    <property type="protein sequence ID" value="CAD7248149.1"/>
    <property type="molecule type" value="Genomic_DNA"/>
</dbReference>
<feature type="signal peptide" evidence="2">
    <location>
        <begin position="1"/>
        <end position="32"/>
    </location>
</feature>
<feature type="chain" id="PRO_5036402759" description="CRAL-TRIO domain-containing protein" evidence="2">
    <location>
        <begin position="33"/>
        <end position="413"/>
    </location>
</feature>
<feature type="compositionally biased region" description="Basic and acidic residues" evidence="1">
    <location>
        <begin position="400"/>
        <end position="413"/>
    </location>
</feature>
<dbReference type="PANTHER" id="PTHR23324:SF83">
    <property type="entry name" value="SEC14-LIKE PROTEIN 2"/>
    <property type="match status" value="1"/>
</dbReference>
<evidence type="ECO:0000313" key="5">
    <source>
        <dbReference type="Proteomes" id="UP000677054"/>
    </source>
</evidence>
<dbReference type="OrthoDB" id="6406821at2759"/>
<feature type="compositionally biased region" description="Basic and acidic residues" evidence="1">
    <location>
        <begin position="356"/>
        <end position="389"/>
    </location>
</feature>
<keyword evidence="2" id="KW-0732">Signal</keyword>
<dbReference type="InterPro" id="IPR036273">
    <property type="entry name" value="CRAL/TRIO_N_dom_sf"/>
</dbReference>
<dbReference type="GO" id="GO:0005737">
    <property type="term" value="C:cytoplasm"/>
    <property type="evidence" value="ECO:0007669"/>
    <property type="project" value="TreeGrafter"/>
</dbReference>
<evidence type="ECO:0000256" key="1">
    <source>
        <dbReference type="SAM" id="MobiDB-lite"/>
    </source>
</evidence>
<dbReference type="PANTHER" id="PTHR23324">
    <property type="entry name" value="SEC14 RELATED PROTEIN"/>
    <property type="match status" value="1"/>
</dbReference>
<proteinExistence type="predicted"/>
<evidence type="ECO:0000313" key="4">
    <source>
        <dbReference type="EMBL" id="CAD7248149.1"/>
    </source>
</evidence>
<feature type="compositionally biased region" description="Acidic residues" evidence="1">
    <location>
        <begin position="390"/>
        <end position="399"/>
    </location>
</feature>
<dbReference type="PROSITE" id="PS50191">
    <property type="entry name" value="CRAL_TRIO"/>
    <property type="match status" value="1"/>
</dbReference>
<dbReference type="InterPro" id="IPR011074">
    <property type="entry name" value="CRAL/TRIO_N_dom"/>
</dbReference>
<dbReference type="SMART" id="SM00516">
    <property type="entry name" value="SEC14"/>
    <property type="match status" value="1"/>
</dbReference>
<name>A0A7R9A4Q6_9CRUS</name>
<dbReference type="CDD" id="cd00170">
    <property type="entry name" value="SEC14"/>
    <property type="match status" value="1"/>
</dbReference>
<dbReference type="InterPro" id="IPR001251">
    <property type="entry name" value="CRAL-TRIO_dom"/>
</dbReference>
<feature type="domain" description="CRAL-TRIO" evidence="3">
    <location>
        <begin position="114"/>
        <end position="315"/>
    </location>
</feature>
<sequence>MRNETRTPLVRRASRGLLTVFAVLLSSEAAASQNLCPSQSRGRPPSADARVAFRAFRESLRNVTIPAGIRHNVFLFRFLEAKNFDVDRAVKMFRAHLEWREKWRPEYLRDEWKLPEVLEKYGVVGFIGYDVEGSPVMLADEGAMDTKGILASIEKDDYLRWFIKELESNRQKLRILQDDWKNGDRKDDDWDDADRKDGGRKDGAWEDPKSQLAIIFEFKGVPASYLLSSRVLDVMLRLVQMHDGNYPGLFKRIYVLNMPPFFAAILGMVKPILRQGTLDKVVCLGAREQYAPVLTRVIPKEVLPKYWGGTRVDENGDPKCSAVIGKGGKVPRSYYRYPQTMADEEDEESENEKDEESEKKEKDEESEKKEKDEESEKEKNEESEKKEKDEEREENEKDEESEKEKNEESEAEE</sequence>
<evidence type="ECO:0000256" key="2">
    <source>
        <dbReference type="SAM" id="SignalP"/>
    </source>
</evidence>
<keyword evidence="5" id="KW-1185">Reference proteome</keyword>
<feature type="compositionally biased region" description="Acidic residues" evidence="1">
    <location>
        <begin position="342"/>
        <end position="355"/>
    </location>
</feature>